<dbReference type="GO" id="GO:0006302">
    <property type="term" value="P:double-strand break repair"/>
    <property type="evidence" value="ECO:0007669"/>
    <property type="project" value="TreeGrafter"/>
</dbReference>
<dbReference type="GO" id="GO:0003697">
    <property type="term" value="F:single-stranded DNA binding"/>
    <property type="evidence" value="ECO:0007669"/>
    <property type="project" value="UniProtKB-UniRule"/>
</dbReference>
<dbReference type="SUPFAM" id="SSF52540">
    <property type="entry name" value="P-loop containing nucleoside triphosphate hydrolases"/>
    <property type="match status" value="1"/>
</dbReference>
<protein>
    <recommendedName>
        <fullName evidence="3 12">DNA replication and repair protein RecF</fullName>
    </recommendedName>
</protein>
<evidence type="ECO:0000256" key="5">
    <source>
        <dbReference type="ARBA" id="ARBA00022705"/>
    </source>
</evidence>
<dbReference type="RefSeq" id="WP_126464494.1">
    <property type="nucleotide sequence ID" value="NZ_JAUSWF010000005.1"/>
</dbReference>
<dbReference type="AlphaFoldDB" id="A0A448UZB2"/>
<dbReference type="GO" id="GO:0000731">
    <property type="term" value="P:DNA synthesis involved in DNA repair"/>
    <property type="evidence" value="ECO:0007669"/>
    <property type="project" value="TreeGrafter"/>
</dbReference>
<dbReference type="InterPro" id="IPR003395">
    <property type="entry name" value="RecF/RecN/SMC_N"/>
</dbReference>
<feature type="binding site" evidence="12">
    <location>
        <begin position="30"/>
        <end position="37"/>
    </location>
    <ligand>
        <name>ATP</name>
        <dbReference type="ChEBI" id="CHEBI:30616"/>
    </ligand>
</feature>
<keyword evidence="8 12" id="KW-0067">ATP-binding</keyword>
<dbReference type="Gene3D" id="3.40.50.300">
    <property type="entry name" value="P-loop containing nucleotide triphosphate hydrolases"/>
    <property type="match status" value="1"/>
</dbReference>
<gene>
    <name evidence="12 15" type="primary">recF</name>
    <name evidence="15" type="ORF">NCTC13079_00004</name>
</gene>
<evidence type="ECO:0000256" key="3">
    <source>
        <dbReference type="ARBA" id="ARBA00020170"/>
    </source>
</evidence>
<dbReference type="InterPro" id="IPR018078">
    <property type="entry name" value="DNA-binding_RecF_CS"/>
</dbReference>
<dbReference type="KEGG" id="piv:NCTC13079_00004"/>
<feature type="domain" description="RecF/RecN/SMC N-terminal" evidence="14">
    <location>
        <begin position="2"/>
        <end position="330"/>
    </location>
</feature>
<dbReference type="NCBIfam" id="TIGR00611">
    <property type="entry name" value="recf"/>
    <property type="match status" value="1"/>
</dbReference>
<evidence type="ECO:0000256" key="10">
    <source>
        <dbReference type="ARBA" id="ARBA00023204"/>
    </source>
</evidence>
<dbReference type="Pfam" id="PF02463">
    <property type="entry name" value="SMC_N"/>
    <property type="match status" value="1"/>
</dbReference>
<keyword evidence="9 12" id="KW-0238">DNA-binding</keyword>
<comment type="subcellular location">
    <subcellularLocation>
        <location evidence="1 12 13">Cytoplasm</location>
    </subcellularLocation>
</comment>
<dbReference type="EMBL" id="LR134523">
    <property type="protein sequence ID" value="VEJ34145.1"/>
    <property type="molecule type" value="Genomic_DNA"/>
</dbReference>
<keyword evidence="10 12" id="KW-0234">DNA repair</keyword>
<dbReference type="GO" id="GO:0009432">
    <property type="term" value="P:SOS response"/>
    <property type="evidence" value="ECO:0007669"/>
    <property type="project" value="UniProtKB-UniRule"/>
</dbReference>
<name>A0A448UZB2_9FIRM</name>
<evidence type="ECO:0000256" key="7">
    <source>
        <dbReference type="ARBA" id="ARBA00022763"/>
    </source>
</evidence>
<dbReference type="HAMAP" id="MF_00365">
    <property type="entry name" value="RecF"/>
    <property type="match status" value="1"/>
</dbReference>
<dbReference type="Proteomes" id="UP000269544">
    <property type="component" value="Chromosome"/>
</dbReference>
<dbReference type="OrthoDB" id="9803889at2"/>
<dbReference type="PANTHER" id="PTHR32182">
    <property type="entry name" value="DNA REPLICATION AND REPAIR PROTEIN RECF"/>
    <property type="match status" value="1"/>
</dbReference>
<dbReference type="GO" id="GO:0006260">
    <property type="term" value="P:DNA replication"/>
    <property type="evidence" value="ECO:0007669"/>
    <property type="project" value="UniProtKB-UniRule"/>
</dbReference>
<keyword evidence="11 12" id="KW-0742">SOS response</keyword>
<dbReference type="GO" id="GO:0005524">
    <property type="term" value="F:ATP binding"/>
    <property type="evidence" value="ECO:0007669"/>
    <property type="project" value="UniProtKB-UniRule"/>
</dbReference>
<comment type="function">
    <text evidence="12 13">The RecF protein is involved in DNA metabolism; it is required for DNA replication and normal SOS inducibility. RecF binds preferentially to single-stranded, linear DNA. It also seems to bind ATP.</text>
</comment>
<sequence length="360" mass="41437">MYVERLDVVSFRNHAQLSLTFREGIYSLYGPNGIGKTNFLEAIYVAMTGRSFRTNTLKEVIAFSREQAFLRARIQTDPFQKDLEIAIGEKERKYVRDNNPVPSARDYARGLAAVVFEPKHLRMVQGPPSERRSMLDEILRMSSAAYDAAYSGYHHVLYQRNYLLRKRGEADLLEVYDLRLSTYAAVLLKERLAFLKRMSKVAAAYYKEISGEKESLDIRYKATFPVAFGGDLKADFYEALRKMRKEDYERGRTAIGPHLDDLQFLLDGNEAKKYASTGQIRSIVLAVKCMEIHRLKESTGSDPVVLLDDVLSELDEARRERLLRHLRGQCFITTAEYLPFLEEYSRPLDLTEIKNASRKA</sequence>
<comment type="similarity">
    <text evidence="2 12 13">Belongs to the RecF family.</text>
</comment>
<organism evidence="15 16">
    <name type="scientific">Aedoeadaptatus ivorii</name>
    <dbReference type="NCBI Taxonomy" id="54006"/>
    <lineage>
        <taxon>Bacteria</taxon>
        <taxon>Bacillati</taxon>
        <taxon>Bacillota</taxon>
        <taxon>Tissierellia</taxon>
        <taxon>Tissierellales</taxon>
        <taxon>Peptoniphilaceae</taxon>
        <taxon>Aedoeadaptatus</taxon>
    </lineage>
</organism>
<evidence type="ECO:0000256" key="13">
    <source>
        <dbReference type="RuleBase" id="RU000578"/>
    </source>
</evidence>
<evidence type="ECO:0000256" key="12">
    <source>
        <dbReference type="HAMAP-Rule" id="MF_00365"/>
    </source>
</evidence>
<dbReference type="PROSITE" id="PS00618">
    <property type="entry name" value="RECF_2"/>
    <property type="match status" value="1"/>
</dbReference>
<evidence type="ECO:0000256" key="4">
    <source>
        <dbReference type="ARBA" id="ARBA00022490"/>
    </source>
</evidence>
<evidence type="ECO:0000256" key="8">
    <source>
        <dbReference type="ARBA" id="ARBA00022840"/>
    </source>
</evidence>
<keyword evidence="5 12" id="KW-0235">DNA replication</keyword>
<dbReference type="PANTHER" id="PTHR32182:SF0">
    <property type="entry name" value="DNA REPLICATION AND REPAIR PROTEIN RECF"/>
    <property type="match status" value="1"/>
</dbReference>
<dbReference type="Gene3D" id="1.20.1050.90">
    <property type="entry name" value="RecF/RecN/SMC, N-terminal domain"/>
    <property type="match status" value="1"/>
</dbReference>
<evidence type="ECO:0000256" key="9">
    <source>
        <dbReference type="ARBA" id="ARBA00023125"/>
    </source>
</evidence>
<dbReference type="GO" id="GO:0005737">
    <property type="term" value="C:cytoplasm"/>
    <property type="evidence" value="ECO:0007669"/>
    <property type="project" value="UniProtKB-SubCell"/>
</dbReference>
<proteinExistence type="inferred from homology"/>
<evidence type="ECO:0000256" key="1">
    <source>
        <dbReference type="ARBA" id="ARBA00004496"/>
    </source>
</evidence>
<evidence type="ECO:0000256" key="11">
    <source>
        <dbReference type="ARBA" id="ARBA00023236"/>
    </source>
</evidence>
<dbReference type="InterPro" id="IPR001238">
    <property type="entry name" value="DNA-binding_RecF"/>
</dbReference>
<evidence type="ECO:0000256" key="6">
    <source>
        <dbReference type="ARBA" id="ARBA00022741"/>
    </source>
</evidence>
<accession>A0A448UZB2</accession>
<evidence type="ECO:0000256" key="2">
    <source>
        <dbReference type="ARBA" id="ARBA00008016"/>
    </source>
</evidence>
<evidence type="ECO:0000259" key="14">
    <source>
        <dbReference type="Pfam" id="PF02463"/>
    </source>
</evidence>
<evidence type="ECO:0000313" key="15">
    <source>
        <dbReference type="EMBL" id="VEJ34145.1"/>
    </source>
</evidence>
<evidence type="ECO:0000313" key="16">
    <source>
        <dbReference type="Proteomes" id="UP000269544"/>
    </source>
</evidence>
<dbReference type="InterPro" id="IPR042174">
    <property type="entry name" value="RecF_2"/>
</dbReference>
<reference evidence="15 16" key="1">
    <citation type="submission" date="2018-12" db="EMBL/GenBank/DDBJ databases">
        <authorList>
            <consortium name="Pathogen Informatics"/>
        </authorList>
    </citation>
    <scope>NUCLEOTIDE SEQUENCE [LARGE SCALE GENOMIC DNA]</scope>
    <source>
        <strain evidence="15 16">NCTC13079</strain>
    </source>
</reference>
<dbReference type="InterPro" id="IPR027417">
    <property type="entry name" value="P-loop_NTPase"/>
</dbReference>
<keyword evidence="16" id="KW-1185">Reference proteome</keyword>
<keyword evidence="7 12" id="KW-0227">DNA damage</keyword>
<keyword evidence="6 12" id="KW-0547">Nucleotide-binding</keyword>
<keyword evidence="4 12" id="KW-0963">Cytoplasm</keyword>